<reference evidence="2 3" key="1">
    <citation type="submission" date="2013-07" db="EMBL/GenBank/DDBJ databases">
        <title>Complete genome sequence of Bacillus infantis NRRL B-14911 that has potential to induce cardiac disease by antigenic mimicry.</title>
        <authorList>
            <person name="Massilamany C."/>
            <person name="Smith T.P.L."/>
            <person name="Loy J.D."/>
            <person name="Barletta R."/>
            <person name="Reddy J."/>
        </authorList>
    </citation>
    <scope>NUCLEOTIDE SEQUENCE [LARGE SCALE GENOMIC DNA]</scope>
    <source>
        <strain evidence="2 3">NRRL B-14911</strain>
    </source>
</reference>
<dbReference type="AlphaFoldDB" id="U5LCV8"/>
<evidence type="ECO:0000313" key="2">
    <source>
        <dbReference type="EMBL" id="AGX04571.1"/>
    </source>
</evidence>
<sequence length="38" mass="4282">MEKAKERGHVWAPFSMAEQSNESGKENKGGFKNESQRA</sequence>
<organism evidence="2 3">
    <name type="scientific">Bacillus infantis NRRL B-14911</name>
    <dbReference type="NCBI Taxonomy" id="1367477"/>
    <lineage>
        <taxon>Bacteria</taxon>
        <taxon>Bacillati</taxon>
        <taxon>Bacillota</taxon>
        <taxon>Bacilli</taxon>
        <taxon>Bacillales</taxon>
        <taxon>Bacillaceae</taxon>
        <taxon>Bacillus</taxon>
    </lineage>
</organism>
<evidence type="ECO:0000256" key="1">
    <source>
        <dbReference type="SAM" id="MobiDB-lite"/>
    </source>
</evidence>
<dbReference type="PATRIC" id="fig|1367477.3.peg.2620"/>
<dbReference type="KEGG" id="bif:N288_13345"/>
<keyword evidence="3" id="KW-1185">Reference proteome</keyword>
<dbReference type="EMBL" id="CP006643">
    <property type="protein sequence ID" value="AGX04571.1"/>
    <property type="molecule type" value="Genomic_DNA"/>
</dbReference>
<feature type="compositionally biased region" description="Basic and acidic residues" evidence="1">
    <location>
        <begin position="23"/>
        <end position="38"/>
    </location>
</feature>
<protein>
    <submittedName>
        <fullName evidence="2">Uncharacterized protein</fullName>
    </submittedName>
</protein>
<feature type="region of interest" description="Disordered" evidence="1">
    <location>
        <begin position="1"/>
        <end position="38"/>
    </location>
</feature>
<evidence type="ECO:0000313" key="3">
    <source>
        <dbReference type="Proteomes" id="UP000017805"/>
    </source>
</evidence>
<proteinExistence type="predicted"/>
<gene>
    <name evidence="2" type="ORF">N288_13345</name>
</gene>
<dbReference type="Proteomes" id="UP000017805">
    <property type="component" value="Chromosome"/>
</dbReference>
<dbReference type="HOGENOM" id="CLU_3324505_0_0_9"/>
<accession>U5LCV8</accession>
<name>U5LCV8_9BACI</name>